<dbReference type="InterPro" id="IPR017972">
    <property type="entry name" value="Cyt_P450_CS"/>
</dbReference>
<dbReference type="CDD" id="cd20617">
    <property type="entry name" value="CYP1_2-like"/>
    <property type="match status" value="1"/>
</dbReference>
<accession>A0A067RRE0</accession>
<dbReference type="PROSITE" id="PS00086">
    <property type="entry name" value="CYTOCHROME_P450"/>
    <property type="match status" value="1"/>
</dbReference>
<sequence length="501" mass="56384">MALMVTLGLIAVAAALLGLLVALLRGDSKTQHAKRPPGPKPWPILGSLHLLGQCESPFEALTEVGKMYGEIYSITLGTTPCIVVSSFPLIKEILITKGSHFGNRPNFLRFHMLFGGDRNNSLALCDWSDLQKTRRNIARLYCSPRFASVHYDNLDHVGCAEVVEFLAELSRVTKETREYKVKPLIQAACFNMFSQYMCSTRFAYDNTACAKVVRTFDDIFWELNQGYAVDFMPWLSPVYKNHMRLICTWSQTVRQFILSHIVDRQRLALDTSEEPRDFTDALLMHLQEDPNLSWEHIIFELEDFLGGHSAVGNLAMLTLAAVVRHPEVAKNVQKEVDAATGGSRNVNLFDKTVMPYTEATILEVLRTCSSPIVPHVATQDTTIAGYPVAKDTMIFINNYNLNHSEKYWEAPNEFRPERFIASGKVSKPEYFIPFSTGKRTCIGQRLAQGFTFILISSILQYYDVTSSNVASIRTYPACVAVPMDTFSLIFTPRNSAFVQSI</sequence>
<name>A0A067RRE0_ZOONE</name>
<proteinExistence type="inferred from homology"/>
<evidence type="ECO:0000256" key="5">
    <source>
        <dbReference type="ARBA" id="ARBA00023004"/>
    </source>
</evidence>
<dbReference type="Proteomes" id="UP000027135">
    <property type="component" value="Unassembled WGS sequence"/>
</dbReference>
<dbReference type="PRINTS" id="PR00385">
    <property type="entry name" value="P450"/>
</dbReference>
<evidence type="ECO:0000256" key="2">
    <source>
        <dbReference type="ARBA" id="ARBA00010617"/>
    </source>
</evidence>
<reference evidence="9 10" key="1">
    <citation type="journal article" date="2014" name="Nat. Commun.">
        <title>Molecular traces of alternative social organization in a termite genome.</title>
        <authorList>
            <person name="Terrapon N."/>
            <person name="Li C."/>
            <person name="Robertson H.M."/>
            <person name="Ji L."/>
            <person name="Meng X."/>
            <person name="Booth W."/>
            <person name="Chen Z."/>
            <person name="Childers C.P."/>
            <person name="Glastad K.M."/>
            <person name="Gokhale K."/>
            <person name="Gowin J."/>
            <person name="Gronenberg W."/>
            <person name="Hermansen R.A."/>
            <person name="Hu H."/>
            <person name="Hunt B.G."/>
            <person name="Huylmans A.K."/>
            <person name="Khalil S.M."/>
            <person name="Mitchell R.D."/>
            <person name="Munoz-Torres M.C."/>
            <person name="Mustard J.A."/>
            <person name="Pan H."/>
            <person name="Reese J.T."/>
            <person name="Scharf M.E."/>
            <person name="Sun F."/>
            <person name="Vogel H."/>
            <person name="Xiao J."/>
            <person name="Yang W."/>
            <person name="Yang Z."/>
            <person name="Yang Z."/>
            <person name="Zhou J."/>
            <person name="Zhu J."/>
            <person name="Brent C.S."/>
            <person name="Elsik C.G."/>
            <person name="Goodisman M.A."/>
            <person name="Liberles D.A."/>
            <person name="Roe R.M."/>
            <person name="Vargo E.L."/>
            <person name="Vilcinskas A."/>
            <person name="Wang J."/>
            <person name="Bornberg-Bauer E."/>
            <person name="Korb J."/>
            <person name="Zhang G."/>
            <person name="Liebig J."/>
        </authorList>
    </citation>
    <scope>NUCLEOTIDE SEQUENCE [LARGE SCALE GENOMIC DNA]</scope>
    <source>
        <tissue evidence="9">Whole organism</tissue>
    </source>
</reference>
<dbReference type="Pfam" id="PF00067">
    <property type="entry name" value="p450"/>
    <property type="match status" value="1"/>
</dbReference>
<feature type="binding site" description="axial binding residue" evidence="7">
    <location>
        <position position="441"/>
    </location>
    <ligand>
        <name>heme</name>
        <dbReference type="ChEBI" id="CHEBI:30413"/>
    </ligand>
    <ligandPart>
        <name>Fe</name>
        <dbReference type="ChEBI" id="CHEBI:18248"/>
    </ligandPart>
</feature>
<dbReference type="AlphaFoldDB" id="A0A067RRE0"/>
<keyword evidence="4 8" id="KW-0560">Oxidoreductase</keyword>
<dbReference type="PANTHER" id="PTHR24303:SF31">
    <property type="entry name" value="CYTOCHROME P450 307A1-RELATED"/>
    <property type="match status" value="1"/>
</dbReference>
<organism evidence="9 10">
    <name type="scientific">Zootermopsis nevadensis</name>
    <name type="common">Dampwood termite</name>
    <dbReference type="NCBI Taxonomy" id="136037"/>
    <lineage>
        <taxon>Eukaryota</taxon>
        <taxon>Metazoa</taxon>
        <taxon>Ecdysozoa</taxon>
        <taxon>Arthropoda</taxon>
        <taxon>Hexapoda</taxon>
        <taxon>Insecta</taxon>
        <taxon>Pterygota</taxon>
        <taxon>Neoptera</taxon>
        <taxon>Polyneoptera</taxon>
        <taxon>Dictyoptera</taxon>
        <taxon>Blattodea</taxon>
        <taxon>Blattoidea</taxon>
        <taxon>Termitoidae</taxon>
        <taxon>Termopsidae</taxon>
        <taxon>Zootermopsis</taxon>
    </lineage>
</organism>
<evidence type="ECO:0000256" key="3">
    <source>
        <dbReference type="ARBA" id="ARBA00022723"/>
    </source>
</evidence>
<dbReference type="InterPro" id="IPR002401">
    <property type="entry name" value="Cyt_P450_E_grp-I"/>
</dbReference>
<keyword evidence="6 8" id="KW-0503">Monooxygenase</keyword>
<dbReference type="FunCoup" id="A0A067RRE0">
    <property type="interactions" value="28"/>
</dbReference>
<protein>
    <submittedName>
        <fullName evidence="9">Cytochrome P450 307a1</fullName>
    </submittedName>
</protein>
<dbReference type="GO" id="GO:0005506">
    <property type="term" value="F:iron ion binding"/>
    <property type="evidence" value="ECO:0007669"/>
    <property type="project" value="InterPro"/>
</dbReference>
<evidence type="ECO:0000313" key="10">
    <source>
        <dbReference type="Proteomes" id="UP000027135"/>
    </source>
</evidence>
<dbReference type="SUPFAM" id="SSF48264">
    <property type="entry name" value="Cytochrome P450"/>
    <property type="match status" value="1"/>
</dbReference>
<dbReference type="GO" id="GO:0020037">
    <property type="term" value="F:heme binding"/>
    <property type="evidence" value="ECO:0007669"/>
    <property type="project" value="InterPro"/>
</dbReference>
<dbReference type="eggNOG" id="KOG0156">
    <property type="taxonomic scope" value="Eukaryota"/>
</dbReference>
<keyword evidence="10" id="KW-1185">Reference proteome</keyword>
<evidence type="ECO:0000256" key="6">
    <source>
        <dbReference type="ARBA" id="ARBA00023033"/>
    </source>
</evidence>
<dbReference type="PANTHER" id="PTHR24303">
    <property type="entry name" value="HEME-BINDING MONOOXYGENASE FAMILY"/>
    <property type="match status" value="1"/>
</dbReference>
<dbReference type="GO" id="GO:0004497">
    <property type="term" value="F:monooxygenase activity"/>
    <property type="evidence" value="ECO:0007669"/>
    <property type="project" value="UniProtKB-KW"/>
</dbReference>
<evidence type="ECO:0000256" key="1">
    <source>
        <dbReference type="ARBA" id="ARBA00001971"/>
    </source>
</evidence>
<dbReference type="STRING" id="136037.A0A067RRE0"/>
<dbReference type="Gene3D" id="1.10.630.10">
    <property type="entry name" value="Cytochrome P450"/>
    <property type="match status" value="1"/>
</dbReference>
<evidence type="ECO:0000256" key="8">
    <source>
        <dbReference type="RuleBase" id="RU000461"/>
    </source>
</evidence>
<dbReference type="EMBL" id="KK852510">
    <property type="protein sequence ID" value="KDR22324.1"/>
    <property type="molecule type" value="Genomic_DNA"/>
</dbReference>
<evidence type="ECO:0000256" key="7">
    <source>
        <dbReference type="PIRSR" id="PIRSR602401-1"/>
    </source>
</evidence>
<gene>
    <name evidence="9" type="ORF">L798_01979</name>
</gene>
<keyword evidence="5 7" id="KW-0408">Iron</keyword>
<dbReference type="GO" id="GO:0016705">
    <property type="term" value="F:oxidoreductase activity, acting on paired donors, with incorporation or reduction of molecular oxygen"/>
    <property type="evidence" value="ECO:0007669"/>
    <property type="project" value="InterPro"/>
</dbReference>
<evidence type="ECO:0000313" key="9">
    <source>
        <dbReference type="EMBL" id="KDR22324.1"/>
    </source>
</evidence>
<keyword evidence="7 8" id="KW-0349">Heme</keyword>
<dbReference type="InParanoid" id="A0A067RRE0"/>
<evidence type="ECO:0000256" key="4">
    <source>
        <dbReference type="ARBA" id="ARBA00023002"/>
    </source>
</evidence>
<keyword evidence="3 7" id="KW-0479">Metal-binding</keyword>
<dbReference type="InterPro" id="IPR001128">
    <property type="entry name" value="Cyt_P450"/>
</dbReference>
<comment type="cofactor">
    <cofactor evidence="1 7">
        <name>heme</name>
        <dbReference type="ChEBI" id="CHEBI:30413"/>
    </cofactor>
</comment>
<dbReference type="OrthoDB" id="1470350at2759"/>
<dbReference type="PRINTS" id="PR00463">
    <property type="entry name" value="EP450I"/>
</dbReference>
<dbReference type="OMA" id="HFDEIFW"/>
<comment type="similarity">
    <text evidence="2 8">Belongs to the cytochrome P450 family.</text>
</comment>
<dbReference type="InterPro" id="IPR036396">
    <property type="entry name" value="Cyt_P450_sf"/>
</dbReference>